<evidence type="ECO:0000313" key="1">
    <source>
        <dbReference type="EMBL" id="KAG6697651.1"/>
    </source>
</evidence>
<protein>
    <submittedName>
        <fullName evidence="1">Uncharacterized protein</fullName>
    </submittedName>
</protein>
<accession>A0A922E6D9</accession>
<reference evidence="1" key="1">
    <citation type="submission" date="2021-01" db="EMBL/GenBank/DDBJ databases">
        <authorList>
            <person name="Lovell J.T."/>
            <person name="Bentley N."/>
            <person name="Bhattarai G."/>
            <person name="Jenkins J.W."/>
            <person name="Sreedasyam A."/>
            <person name="Alarcon Y."/>
            <person name="Bock C."/>
            <person name="Boston L."/>
            <person name="Carlson J."/>
            <person name="Cervantes K."/>
            <person name="Clermont K."/>
            <person name="Krom N."/>
            <person name="Kubenka K."/>
            <person name="Mamidi S."/>
            <person name="Mattison C."/>
            <person name="Monteros M."/>
            <person name="Pisani C."/>
            <person name="Plott C."/>
            <person name="Rajasekar S."/>
            <person name="Rhein H.S."/>
            <person name="Rohla C."/>
            <person name="Song M."/>
            <person name="Hilaire R.S."/>
            <person name="Shu S."/>
            <person name="Wells L."/>
            <person name="Wang X."/>
            <person name="Webber J."/>
            <person name="Heerema R.J."/>
            <person name="Klein P."/>
            <person name="Conner P."/>
            <person name="Grauke L."/>
            <person name="Grimwood J."/>
            <person name="Schmutz J."/>
            <person name="Randall J.J."/>
        </authorList>
    </citation>
    <scope>NUCLEOTIDE SEQUENCE</scope>
    <source>
        <tissue evidence="1">Leaf</tissue>
    </source>
</reference>
<dbReference type="Proteomes" id="UP000811246">
    <property type="component" value="Chromosome 9"/>
</dbReference>
<name>A0A922E6D9_CARIL</name>
<dbReference type="EMBL" id="CM031833">
    <property type="protein sequence ID" value="KAG6697651.1"/>
    <property type="molecule type" value="Genomic_DNA"/>
</dbReference>
<gene>
    <name evidence="1" type="ORF">I3842_09G211700</name>
</gene>
<proteinExistence type="predicted"/>
<dbReference type="AlphaFoldDB" id="A0A922E6D9"/>
<organism evidence="1 2">
    <name type="scientific">Carya illinoinensis</name>
    <name type="common">Pecan</name>
    <dbReference type="NCBI Taxonomy" id="32201"/>
    <lineage>
        <taxon>Eukaryota</taxon>
        <taxon>Viridiplantae</taxon>
        <taxon>Streptophyta</taxon>
        <taxon>Embryophyta</taxon>
        <taxon>Tracheophyta</taxon>
        <taxon>Spermatophyta</taxon>
        <taxon>Magnoliopsida</taxon>
        <taxon>eudicotyledons</taxon>
        <taxon>Gunneridae</taxon>
        <taxon>Pentapetalae</taxon>
        <taxon>rosids</taxon>
        <taxon>fabids</taxon>
        <taxon>Fagales</taxon>
        <taxon>Juglandaceae</taxon>
        <taxon>Carya</taxon>
    </lineage>
</organism>
<comment type="caution">
    <text evidence="1">The sequence shown here is derived from an EMBL/GenBank/DDBJ whole genome shotgun (WGS) entry which is preliminary data.</text>
</comment>
<evidence type="ECO:0000313" key="2">
    <source>
        <dbReference type="Proteomes" id="UP000811246"/>
    </source>
</evidence>
<sequence length="138" mass="15854">MVQKSGLWTPQCASPDSYPGHLFTRKIDTCDIFLQIKNYLRLILIKNNYFIKNNLFQLNSFLITCWKLWGSQLSLSCTSPLRTADNYTEGIARDIDSRCLMLHAIGNCDFPELPCKLRVEWNLQSLTIFLSACSIVDI</sequence>